<gene>
    <name evidence="12" type="ORF">SAMN04489710_109115</name>
</gene>
<feature type="transmembrane region" description="Helical" evidence="7">
    <location>
        <begin position="196"/>
        <end position="214"/>
    </location>
</feature>
<sequence>MLDLERFFLWEGAEGPAPSSLLVGSHDPVLVTLSVAVAVLSSTLALYLSGQARNAQVALSRTLALTSAGVALGAGIWAMHFIGMLSFTLCAPVHYDVGTTLLSMLPAMAASWLALSLLARDRVATRQWLLGGVLVGAGIGTMHYMGMAAMRMAPLLRYDPVWFLASLAVAVVLANAALWVRFMLQRRIGMAAWQANLLGGAIMGTAIAGMHYTAMAAARFVGTAEPEGADAHEWALMLALTVALVTACVGLFAGAVNGLILYRDLYRKVRRSESRLRALVDTAVDGIITIDSKGIVQSFNQSAERIFGWAAADVQGRNIRMLMPSPYAQAHDGYLERYLATGEARIIGTGREVVGLHRDGSAIPLRLSIGRADAPGGPLFVGFLIDLRGVKEAEMRLGIAASVFEHSYEAVLILDSDHHVVDANPAFERMTGLCREDLLGHPLEDLYPAAAGADDADPDAPAPARTRFPAVWRAVQSQGYWQGEMLGRGVESAMPQRVSIAGVLGKEGHPHHYIVVITDISQLKAHELELEHIALYDSLTGLPNRRLLSDRLVHAIAQAQRRRQLLAVCYLDLDGFKRVNDQHGHAAGDQLLIEVGRRIQAQLRAEDTLARLGGDEMVVLINGLQTPGDCDPLIERILHAVRQPVPLSHGQGFVSASIGLSFYPLDGDAPDLLLRQADHAMYEAKQDGKNQCRRFGAAGPVAPPARTAAAPAGPAALRPGASGE</sequence>
<keyword evidence="2" id="KW-0547">Nucleotide-binding</keyword>
<feature type="transmembrane region" description="Helical" evidence="7">
    <location>
        <begin position="161"/>
        <end position="184"/>
    </location>
</feature>
<keyword evidence="1" id="KW-0808">Transferase</keyword>
<organism evidence="12 13">
    <name type="scientific">Paracidovorax konjaci</name>
    <dbReference type="NCBI Taxonomy" id="32040"/>
    <lineage>
        <taxon>Bacteria</taxon>
        <taxon>Pseudomonadati</taxon>
        <taxon>Pseudomonadota</taxon>
        <taxon>Betaproteobacteria</taxon>
        <taxon>Burkholderiales</taxon>
        <taxon>Comamonadaceae</taxon>
        <taxon>Paracidovorax</taxon>
    </lineage>
</organism>
<dbReference type="SMART" id="SM00267">
    <property type="entry name" value="GGDEF"/>
    <property type="match status" value="1"/>
</dbReference>
<evidence type="ECO:0000259" key="10">
    <source>
        <dbReference type="PROSITE" id="PS50887"/>
    </source>
</evidence>
<feature type="transmembrane region" description="Helical" evidence="7">
    <location>
        <begin position="128"/>
        <end position="149"/>
    </location>
</feature>
<dbReference type="RefSeq" id="WP_092953594.1">
    <property type="nucleotide sequence ID" value="NZ_FOMQ01000009.1"/>
</dbReference>
<evidence type="ECO:0000313" key="13">
    <source>
        <dbReference type="Proteomes" id="UP000199517"/>
    </source>
</evidence>
<dbReference type="InterPro" id="IPR029787">
    <property type="entry name" value="Nucleotide_cyclase"/>
</dbReference>
<evidence type="ECO:0000256" key="2">
    <source>
        <dbReference type="ARBA" id="ARBA00022741"/>
    </source>
</evidence>
<dbReference type="CDD" id="cd00130">
    <property type="entry name" value="PAS"/>
    <property type="match status" value="2"/>
</dbReference>
<evidence type="ECO:0000256" key="6">
    <source>
        <dbReference type="ARBA" id="ARBA00070616"/>
    </source>
</evidence>
<feature type="transmembrane region" description="Helical" evidence="7">
    <location>
        <begin position="29"/>
        <end position="50"/>
    </location>
</feature>
<protein>
    <recommendedName>
        <fullName evidence="6">Sensor protein FixL</fullName>
    </recommendedName>
</protein>
<dbReference type="InterPro" id="IPR052155">
    <property type="entry name" value="Biofilm_reg_signaling"/>
</dbReference>
<keyword evidence="7" id="KW-1133">Transmembrane helix</keyword>
<dbReference type="Pfam" id="PF00989">
    <property type="entry name" value="PAS"/>
    <property type="match status" value="1"/>
</dbReference>
<dbReference type="Proteomes" id="UP000199517">
    <property type="component" value="Unassembled WGS sequence"/>
</dbReference>
<evidence type="ECO:0000256" key="8">
    <source>
        <dbReference type="SAM" id="MobiDB-lite"/>
    </source>
</evidence>
<dbReference type="PROSITE" id="PS50112">
    <property type="entry name" value="PAS"/>
    <property type="match status" value="2"/>
</dbReference>
<evidence type="ECO:0000256" key="4">
    <source>
        <dbReference type="ARBA" id="ARBA00022840"/>
    </source>
</evidence>
<dbReference type="Gene3D" id="3.30.70.270">
    <property type="match status" value="1"/>
</dbReference>
<comment type="function">
    <text evidence="5">Putative oxygen sensor; modulates the activity of FixJ, a transcriptional activator of nitrogen fixation fixK gene. FixL probably acts as a kinase that phosphorylates FixJ.</text>
</comment>
<feature type="domain" description="PAS" evidence="9">
    <location>
        <begin position="403"/>
        <end position="448"/>
    </location>
</feature>
<dbReference type="GO" id="GO:0005524">
    <property type="term" value="F:ATP binding"/>
    <property type="evidence" value="ECO:0007669"/>
    <property type="project" value="UniProtKB-KW"/>
</dbReference>
<keyword evidence="7" id="KW-0472">Membrane</keyword>
<dbReference type="InterPro" id="IPR000160">
    <property type="entry name" value="GGDEF_dom"/>
</dbReference>
<evidence type="ECO:0000256" key="7">
    <source>
        <dbReference type="PROSITE-ProRule" id="PRU00244"/>
    </source>
</evidence>
<name>A0A1I1WFS8_9BURK</name>
<dbReference type="InterPro" id="IPR043128">
    <property type="entry name" value="Rev_trsase/Diguanyl_cyclase"/>
</dbReference>
<dbReference type="Pfam" id="PF13426">
    <property type="entry name" value="PAS_9"/>
    <property type="match status" value="1"/>
</dbReference>
<evidence type="ECO:0000313" key="12">
    <source>
        <dbReference type="EMBL" id="SFD94026.1"/>
    </source>
</evidence>
<dbReference type="SMART" id="SM00091">
    <property type="entry name" value="PAS"/>
    <property type="match status" value="2"/>
</dbReference>
<dbReference type="FunFam" id="3.30.70.270:FF:000001">
    <property type="entry name" value="Diguanylate cyclase domain protein"/>
    <property type="match status" value="1"/>
</dbReference>
<evidence type="ECO:0000259" key="11">
    <source>
        <dbReference type="PROSITE" id="PS50924"/>
    </source>
</evidence>
<reference evidence="13" key="1">
    <citation type="submission" date="2016-10" db="EMBL/GenBank/DDBJ databases">
        <authorList>
            <person name="Varghese N."/>
            <person name="Submissions S."/>
        </authorList>
    </citation>
    <scope>NUCLEOTIDE SEQUENCE [LARGE SCALE GENOMIC DNA]</scope>
    <source>
        <strain evidence="13">DSM 7481</strain>
    </source>
</reference>
<dbReference type="FunFam" id="3.30.450.20:FF:000060">
    <property type="entry name" value="Sensor protein FixL"/>
    <property type="match status" value="1"/>
</dbReference>
<keyword evidence="4" id="KW-0067">ATP-binding</keyword>
<dbReference type="CDD" id="cd01949">
    <property type="entry name" value="GGDEF"/>
    <property type="match status" value="1"/>
</dbReference>
<feature type="domain" description="PAS" evidence="9">
    <location>
        <begin position="272"/>
        <end position="342"/>
    </location>
</feature>
<dbReference type="SUPFAM" id="SSF55785">
    <property type="entry name" value="PYP-like sensor domain (PAS domain)"/>
    <property type="match status" value="2"/>
</dbReference>
<feature type="domain" description="GGDEF" evidence="10">
    <location>
        <begin position="564"/>
        <end position="697"/>
    </location>
</feature>
<dbReference type="Pfam" id="PF00990">
    <property type="entry name" value="GGDEF"/>
    <property type="match status" value="1"/>
</dbReference>
<dbReference type="OrthoDB" id="9810730at2"/>
<feature type="transmembrane region" description="Helical" evidence="7">
    <location>
        <begin position="101"/>
        <end position="119"/>
    </location>
</feature>
<evidence type="ECO:0000256" key="1">
    <source>
        <dbReference type="ARBA" id="ARBA00022679"/>
    </source>
</evidence>
<evidence type="ECO:0000256" key="5">
    <source>
        <dbReference type="ARBA" id="ARBA00059827"/>
    </source>
</evidence>
<dbReference type="Pfam" id="PF03707">
    <property type="entry name" value="MHYT"/>
    <property type="match status" value="3"/>
</dbReference>
<dbReference type="PANTHER" id="PTHR44757:SF2">
    <property type="entry name" value="BIOFILM ARCHITECTURE MAINTENANCE PROTEIN MBAA"/>
    <property type="match status" value="1"/>
</dbReference>
<dbReference type="NCBIfam" id="TIGR00229">
    <property type="entry name" value="sensory_box"/>
    <property type="match status" value="2"/>
</dbReference>
<dbReference type="Gene3D" id="3.30.450.20">
    <property type="entry name" value="PAS domain"/>
    <property type="match status" value="2"/>
</dbReference>
<dbReference type="GO" id="GO:0006355">
    <property type="term" value="P:regulation of DNA-templated transcription"/>
    <property type="evidence" value="ECO:0007669"/>
    <property type="project" value="InterPro"/>
</dbReference>
<dbReference type="PANTHER" id="PTHR44757">
    <property type="entry name" value="DIGUANYLATE CYCLASE DGCP"/>
    <property type="match status" value="1"/>
</dbReference>
<dbReference type="PROSITE" id="PS50924">
    <property type="entry name" value="MHYT"/>
    <property type="match status" value="1"/>
</dbReference>
<feature type="transmembrane region" description="Helical" evidence="7">
    <location>
        <begin position="234"/>
        <end position="262"/>
    </location>
</feature>
<keyword evidence="7" id="KW-0812">Transmembrane</keyword>
<dbReference type="EMBL" id="FOMQ01000009">
    <property type="protein sequence ID" value="SFD94026.1"/>
    <property type="molecule type" value="Genomic_DNA"/>
</dbReference>
<feature type="region of interest" description="Disordered" evidence="8">
    <location>
        <begin position="695"/>
        <end position="724"/>
    </location>
</feature>
<dbReference type="GO" id="GO:0016301">
    <property type="term" value="F:kinase activity"/>
    <property type="evidence" value="ECO:0007669"/>
    <property type="project" value="UniProtKB-KW"/>
</dbReference>
<keyword evidence="3" id="KW-0418">Kinase</keyword>
<feature type="domain" description="MHYT" evidence="11">
    <location>
        <begin position="26"/>
        <end position="221"/>
    </location>
</feature>
<dbReference type="AlphaFoldDB" id="A0A1I1WFS8"/>
<dbReference type="STRING" id="32040.SAMN04489710_109115"/>
<dbReference type="InterPro" id="IPR013767">
    <property type="entry name" value="PAS_fold"/>
</dbReference>
<keyword evidence="13" id="KW-1185">Reference proteome</keyword>
<feature type="transmembrane region" description="Helical" evidence="7">
    <location>
        <begin position="62"/>
        <end position="89"/>
    </location>
</feature>
<dbReference type="NCBIfam" id="TIGR00254">
    <property type="entry name" value="GGDEF"/>
    <property type="match status" value="1"/>
</dbReference>
<evidence type="ECO:0000259" key="9">
    <source>
        <dbReference type="PROSITE" id="PS50112"/>
    </source>
</evidence>
<dbReference type="GO" id="GO:0016020">
    <property type="term" value="C:membrane"/>
    <property type="evidence" value="ECO:0007669"/>
    <property type="project" value="UniProtKB-UniRule"/>
</dbReference>
<dbReference type="SUPFAM" id="SSF55073">
    <property type="entry name" value="Nucleotide cyclase"/>
    <property type="match status" value="1"/>
</dbReference>
<dbReference type="InterPro" id="IPR005330">
    <property type="entry name" value="MHYT_dom"/>
</dbReference>
<accession>A0A1I1WFS8</accession>
<dbReference type="InterPro" id="IPR000014">
    <property type="entry name" value="PAS"/>
</dbReference>
<proteinExistence type="predicted"/>
<evidence type="ECO:0000256" key="3">
    <source>
        <dbReference type="ARBA" id="ARBA00022777"/>
    </source>
</evidence>
<dbReference type="PROSITE" id="PS50887">
    <property type="entry name" value="GGDEF"/>
    <property type="match status" value="1"/>
</dbReference>
<dbReference type="InterPro" id="IPR035965">
    <property type="entry name" value="PAS-like_dom_sf"/>
</dbReference>